<dbReference type="AlphaFoldDB" id="T1BJB4"/>
<reference evidence="1" key="1">
    <citation type="submission" date="2013-08" db="EMBL/GenBank/DDBJ databases">
        <authorList>
            <person name="Mendez C."/>
            <person name="Richter M."/>
            <person name="Ferrer M."/>
            <person name="Sanchez J."/>
        </authorList>
    </citation>
    <scope>NUCLEOTIDE SEQUENCE</scope>
</reference>
<organism evidence="1">
    <name type="scientific">mine drainage metagenome</name>
    <dbReference type="NCBI Taxonomy" id="410659"/>
    <lineage>
        <taxon>unclassified sequences</taxon>
        <taxon>metagenomes</taxon>
        <taxon>ecological metagenomes</taxon>
    </lineage>
</organism>
<feature type="non-terminal residue" evidence="1">
    <location>
        <position position="124"/>
    </location>
</feature>
<gene>
    <name evidence="1" type="ORF">B1B_05291</name>
</gene>
<comment type="caution">
    <text evidence="1">The sequence shown here is derived from an EMBL/GenBank/DDBJ whole genome shotgun (WGS) entry which is preliminary data.</text>
</comment>
<proteinExistence type="predicted"/>
<accession>T1BJB4</accession>
<reference evidence="1" key="2">
    <citation type="journal article" date="2014" name="ISME J.">
        <title>Microbial stratification in low pH oxic and suboxic macroscopic growths along an acid mine drainage.</title>
        <authorList>
            <person name="Mendez-Garcia C."/>
            <person name="Mesa V."/>
            <person name="Sprenger R.R."/>
            <person name="Richter M."/>
            <person name="Diez M.S."/>
            <person name="Solano J."/>
            <person name="Bargiela R."/>
            <person name="Golyshina O.V."/>
            <person name="Manteca A."/>
            <person name="Ramos J.L."/>
            <person name="Gallego J.R."/>
            <person name="Llorente I."/>
            <person name="Martins Dos Santos V.A."/>
            <person name="Jensen O.N."/>
            <person name="Pelaez A.I."/>
            <person name="Sanchez J."/>
            <person name="Ferrer M."/>
        </authorList>
    </citation>
    <scope>NUCLEOTIDE SEQUENCE</scope>
</reference>
<protein>
    <submittedName>
        <fullName evidence="1">P-type cation-transporting ATPase</fullName>
    </submittedName>
</protein>
<dbReference type="SUPFAM" id="SSF81665">
    <property type="entry name" value="Calcium ATPase, transmembrane domain M"/>
    <property type="match status" value="1"/>
</dbReference>
<dbReference type="InterPro" id="IPR023214">
    <property type="entry name" value="HAD_sf"/>
</dbReference>
<dbReference type="PANTHER" id="PTHR42861">
    <property type="entry name" value="CALCIUM-TRANSPORTING ATPASE"/>
    <property type="match status" value="1"/>
</dbReference>
<dbReference type="InterPro" id="IPR023299">
    <property type="entry name" value="ATPase_P-typ_cyto_dom_N"/>
</dbReference>
<dbReference type="Gene3D" id="1.20.1110.10">
    <property type="entry name" value="Calcium-transporting ATPase, transmembrane domain"/>
    <property type="match status" value="1"/>
</dbReference>
<dbReference type="InterPro" id="IPR023298">
    <property type="entry name" value="ATPase_P-typ_TM_dom_sf"/>
</dbReference>
<dbReference type="GO" id="GO:0000166">
    <property type="term" value="F:nucleotide binding"/>
    <property type="evidence" value="ECO:0007669"/>
    <property type="project" value="InterPro"/>
</dbReference>
<evidence type="ECO:0000313" key="1">
    <source>
        <dbReference type="EMBL" id="EQD69877.1"/>
    </source>
</evidence>
<name>T1BJB4_9ZZZZ</name>
<dbReference type="EMBL" id="AUZY01003345">
    <property type="protein sequence ID" value="EQD69877.1"/>
    <property type="molecule type" value="Genomic_DNA"/>
</dbReference>
<dbReference type="Gene3D" id="3.40.1110.10">
    <property type="entry name" value="Calcium-transporting ATPase, cytoplasmic domain N"/>
    <property type="match status" value="1"/>
</dbReference>
<sequence>MITITLAIGAYSLSKKKAIVKGLTAAQTLGSVTVIASDKTVTITENTMQVSHILDGRELYESGQKTKLNFLKSAVLATGNLEVEQRFSWEYRDPMEVSILKYSIDSGLDIQELNREYKPASRFV</sequence>
<dbReference type="Gene3D" id="3.40.50.1000">
    <property type="entry name" value="HAD superfamily/HAD-like"/>
    <property type="match status" value="1"/>
</dbReference>